<gene>
    <name evidence="2" type="ordered locus">RHA1_ro11256</name>
</gene>
<reference evidence="3" key="1">
    <citation type="journal article" date="2006" name="Proc. Natl. Acad. Sci. U.S.A.">
        <title>The complete genome of Rhodococcus sp. RHA1 provides insights into a catabolic powerhouse.</title>
        <authorList>
            <person name="McLeod M.P."/>
            <person name="Warren R.L."/>
            <person name="Hsiao W.W.L."/>
            <person name="Araki N."/>
            <person name="Myhre M."/>
            <person name="Fernandes C."/>
            <person name="Miyazawa D."/>
            <person name="Wong W."/>
            <person name="Lillquist A.L."/>
            <person name="Wang D."/>
            <person name="Dosanjh M."/>
            <person name="Hara H."/>
            <person name="Petrescu A."/>
            <person name="Morin R.D."/>
            <person name="Yang G."/>
            <person name="Stott J.M."/>
            <person name="Schein J.E."/>
            <person name="Shin H."/>
            <person name="Smailus D."/>
            <person name="Siddiqui A.S."/>
            <person name="Marra M.A."/>
            <person name="Jones S.J.M."/>
            <person name="Holt R."/>
            <person name="Brinkman F.S.L."/>
            <person name="Miyauchi K."/>
            <person name="Fukuda M."/>
            <person name="Davies J.E."/>
            <person name="Mohn W.W."/>
            <person name="Eltis L.D."/>
        </authorList>
    </citation>
    <scope>NUCLEOTIDE SEQUENCE [LARGE SCALE GENOMIC DNA]</scope>
    <source>
        <strain evidence="3">RHA1</strain>
    </source>
</reference>
<dbReference type="HOGENOM" id="CLU_030180_0_0_11"/>
<dbReference type="eggNOG" id="COG0358">
    <property type="taxonomic scope" value="Bacteria"/>
</dbReference>
<geneLocation type="plasmid" evidence="2 3">
    <name>pRHL3</name>
</geneLocation>
<proteinExistence type="predicted"/>
<name>Q0RUY3_RHOJR</name>
<organism evidence="2 3">
    <name type="scientific">Rhodococcus jostii (strain RHA1)</name>
    <dbReference type="NCBI Taxonomy" id="101510"/>
    <lineage>
        <taxon>Bacteria</taxon>
        <taxon>Bacillati</taxon>
        <taxon>Actinomycetota</taxon>
        <taxon>Actinomycetes</taxon>
        <taxon>Mycobacteriales</taxon>
        <taxon>Nocardiaceae</taxon>
        <taxon>Rhodococcus</taxon>
    </lineage>
</organism>
<protein>
    <recommendedName>
        <fullName evidence="4">Telomere-binding protein</fullName>
    </recommendedName>
</protein>
<accession>Q0RUY3</accession>
<evidence type="ECO:0000256" key="1">
    <source>
        <dbReference type="SAM" id="MobiDB-lite"/>
    </source>
</evidence>
<evidence type="ECO:0008006" key="4">
    <source>
        <dbReference type="Google" id="ProtNLM"/>
    </source>
</evidence>
<feature type="compositionally biased region" description="Acidic residues" evidence="1">
    <location>
        <begin position="204"/>
        <end position="214"/>
    </location>
</feature>
<sequence>MGGYGEGRKFPRQRPPPPDRGWTRRRRGVGETRSRCGRLRWCGNAECGVDGEVGTAEGTDEGSAQYPGPGLDGSPAELAGEQPSIHGDQRRGRGPAGVLRPLQRPSGRSRRPDRRAGVMSGPWEQIPLFALPEGTLTASPDFTDDVLPDDDAASVDAGVFVAADQAGSEPAVAAHRESSEQRDAAEADDAPTPPSPEVDGAAVDGDEVDDDAAGSDEVAVDPPVWETLPAGEEADGHALIVTAAGTYTPSGRELTGPVDSVEKLDKLIRWAALTPLGAPAQIWIVGQGACELLGWIIDPGSEDDVDDMEALRNRAAQELTAVLHATLTPLLNAGWELRGDPGHVVHLSRSIGNFTSMVDVVIEPYVWTYWNKDFGWHNRVGDMGILGSPTAGTYLPDDDLPAARELGRRLAWCAQHLGVLPGPTPARTGAAIVDKIKRERTRSGKGIVVTTPGSVPPLDGPPRGDLEPAVGWTRVPDAQDLDGTGRLVSIDQRAAYLASAGMLEFGYGQPTHLTGNAAAAAAVGEKGAPFGLWRITLPAGQALSLPEKLPLPHPHMLADQPVQTWVTTVSLDGLCSPVADGGIGAELDDLDITEAWVYPQQGRALDKWAKILREARKAAVDTDDEATKRFLSTCYKGYIGRMVNPDMWTATRMQHHHQPLWRASIIAHCRWRGRRVAMRIAREHGRWPVRTVTDSWVYLLADSEDIADASEALGKMSVEKDVVLTDTLLSAFASAEDVHDVNLAIKAAFADDEEGDL</sequence>
<dbReference type="Proteomes" id="UP000008710">
    <property type="component" value="Plasmid pRHL3"/>
</dbReference>
<evidence type="ECO:0000313" key="2">
    <source>
        <dbReference type="EMBL" id="ABH00903.1"/>
    </source>
</evidence>
<dbReference type="KEGG" id="rha:RHA1_ro11256"/>
<feature type="compositionally biased region" description="Basic and acidic residues" evidence="1">
    <location>
        <begin position="174"/>
        <end position="185"/>
    </location>
</feature>
<evidence type="ECO:0000313" key="3">
    <source>
        <dbReference type="Proteomes" id="UP000008710"/>
    </source>
</evidence>
<feature type="region of interest" description="Disordered" evidence="1">
    <location>
        <begin position="1"/>
        <end position="123"/>
    </location>
</feature>
<keyword evidence="2" id="KW-0614">Plasmid</keyword>
<dbReference type="AlphaFoldDB" id="Q0RUY3"/>
<dbReference type="EMBL" id="CP000434">
    <property type="protein sequence ID" value="ABH00903.1"/>
    <property type="molecule type" value="Genomic_DNA"/>
</dbReference>
<feature type="region of interest" description="Disordered" evidence="1">
    <location>
        <begin position="166"/>
        <end position="221"/>
    </location>
</feature>